<organism evidence="2 3">
    <name type="scientific">Giardia duodenalis assemblage B</name>
    <dbReference type="NCBI Taxonomy" id="1394984"/>
    <lineage>
        <taxon>Eukaryota</taxon>
        <taxon>Metamonada</taxon>
        <taxon>Diplomonadida</taxon>
        <taxon>Hexamitidae</taxon>
        <taxon>Giardiinae</taxon>
        <taxon>Giardia</taxon>
    </lineage>
</organism>
<dbReference type="Proteomes" id="UP000070089">
    <property type="component" value="Unassembled WGS sequence"/>
</dbReference>
<dbReference type="PANTHER" id="PTHR13016:SF0">
    <property type="entry name" value="AMME SYNDROME CANDIDATE GENE 1 PROTEIN"/>
    <property type="match status" value="1"/>
</dbReference>
<protein>
    <submittedName>
        <fullName evidence="2">Putative AMMECR1 protein</fullName>
    </submittedName>
</protein>
<dbReference type="OrthoDB" id="24630at2759"/>
<dbReference type="EMBL" id="JXTI01000101">
    <property type="protein sequence ID" value="KWX12764.1"/>
    <property type="molecule type" value="Genomic_DNA"/>
</dbReference>
<dbReference type="Gene3D" id="3.30.700.20">
    <property type="entry name" value="Hypothetical protein ph0010, domain 1"/>
    <property type="match status" value="1"/>
</dbReference>
<gene>
    <name evidence="2" type="ORF">QR46_3277</name>
</gene>
<name>A0A132NRQ3_GIAIN</name>
<dbReference type="Pfam" id="PF01871">
    <property type="entry name" value="AMMECR1"/>
    <property type="match status" value="1"/>
</dbReference>
<dbReference type="InterPro" id="IPR036071">
    <property type="entry name" value="AMMECR1_dom_sf"/>
</dbReference>
<accession>A0A132NRQ3</accession>
<comment type="caution">
    <text evidence="2">The sequence shown here is derived from an EMBL/GenBank/DDBJ whole genome shotgun (WGS) entry which is preliminary data.</text>
</comment>
<evidence type="ECO:0000259" key="1">
    <source>
        <dbReference type="PROSITE" id="PS51112"/>
    </source>
</evidence>
<evidence type="ECO:0000313" key="3">
    <source>
        <dbReference type="Proteomes" id="UP000070089"/>
    </source>
</evidence>
<dbReference type="VEuPathDB" id="GiardiaDB:QR46_3277"/>
<reference evidence="2 3" key="1">
    <citation type="journal article" date="2015" name="Mol. Biochem. Parasitol.">
        <title>Identification of polymorphic genes for use in assemblage B genotyping assays through comparative genomics of multiple assemblage B Giardia duodenalis isolates.</title>
        <authorList>
            <person name="Wielinga C."/>
            <person name="Thompson R.C."/>
            <person name="Monis P."/>
            <person name="Ryan U."/>
        </authorList>
    </citation>
    <scope>NUCLEOTIDE SEQUENCE [LARGE SCALE GENOMIC DNA]</scope>
    <source>
        <strain evidence="2 3">BAH15c1</strain>
    </source>
</reference>
<evidence type="ECO:0000313" key="2">
    <source>
        <dbReference type="EMBL" id="KWX12764.1"/>
    </source>
</evidence>
<dbReference type="AlphaFoldDB" id="A0A132NRQ3"/>
<sequence length="202" mass="22505">MRQKLVNMSLAATKDMCFAAFQSLDDKVHGRAPRDTAHLIPDTECPLFVTWHTASHTGEPDLRGCIGCLTPLKIRHGIPKYACVAALEDTRFSPVTAKEFDEGNLLVDVSLLVRFTPCDPLDWKVGKHGITIVYKGRSSVFLPCVAEEQGWDQPTTLLHLLHKGGSYVKELTADVLKSISCTRFESSVEHMTFSEYKQRLSA</sequence>
<dbReference type="SUPFAM" id="SSF143447">
    <property type="entry name" value="AMMECR1-like"/>
    <property type="match status" value="1"/>
</dbReference>
<dbReference type="InterPro" id="IPR027485">
    <property type="entry name" value="AMMECR1_N"/>
</dbReference>
<dbReference type="PANTHER" id="PTHR13016">
    <property type="entry name" value="AMMECR1 HOMOLOG"/>
    <property type="match status" value="1"/>
</dbReference>
<dbReference type="InterPro" id="IPR023473">
    <property type="entry name" value="AMMECR1"/>
</dbReference>
<dbReference type="InterPro" id="IPR002733">
    <property type="entry name" value="AMMECR1_domain"/>
</dbReference>
<dbReference type="NCBIfam" id="TIGR00296">
    <property type="entry name" value="TIGR00296 family protein"/>
    <property type="match status" value="1"/>
</dbReference>
<proteinExistence type="predicted"/>
<feature type="domain" description="AMMECR1" evidence="1">
    <location>
        <begin position="5"/>
        <end position="200"/>
    </location>
</feature>
<dbReference type="PROSITE" id="PS51112">
    <property type="entry name" value="AMMECR1"/>
    <property type="match status" value="1"/>
</dbReference>